<reference evidence="8 9" key="1">
    <citation type="journal article" date="2024" name="Nat. Commun.">
        <title>Phylogenomics reveals the evolutionary origins of lichenization in chlorophyte algae.</title>
        <authorList>
            <person name="Puginier C."/>
            <person name="Libourel C."/>
            <person name="Otte J."/>
            <person name="Skaloud P."/>
            <person name="Haon M."/>
            <person name="Grisel S."/>
            <person name="Petersen M."/>
            <person name="Berrin J.G."/>
            <person name="Delaux P.M."/>
            <person name="Dal Grande F."/>
            <person name="Keller J."/>
        </authorList>
    </citation>
    <scope>NUCLEOTIDE SEQUENCE [LARGE SCALE GENOMIC DNA]</scope>
    <source>
        <strain evidence="8 9">SAG 2036</strain>
    </source>
</reference>
<name>A0AAW1NVL7_9CHLO</name>
<dbReference type="Gene3D" id="3.60.60.30">
    <property type="match status" value="1"/>
</dbReference>
<evidence type="ECO:0000256" key="1">
    <source>
        <dbReference type="ARBA" id="ARBA00007835"/>
    </source>
</evidence>
<protein>
    <recommendedName>
        <fullName evidence="7">Phospholipase B-like</fullName>
        <ecNumber evidence="7">3.1.1.-</ecNumber>
    </recommendedName>
</protein>
<evidence type="ECO:0000313" key="8">
    <source>
        <dbReference type="EMBL" id="KAK9795552.1"/>
    </source>
</evidence>
<evidence type="ECO:0000313" key="9">
    <source>
        <dbReference type="Proteomes" id="UP001465755"/>
    </source>
</evidence>
<comment type="caution">
    <text evidence="8">The sequence shown here is derived from an EMBL/GenBank/DDBJ whole genome shotgun (WGS) entry which is preliminary data.</text>
</comment>
<comment type="function">
    <text evidence="7">Putative phospholipase.</text>
</comment>
<dbReference type="GO" id="GO:0004620">
    <property type="term" value="F:phospholipase activity"/>
    <property type="evidence" value="ECO:0007669"/>
    <property type="project" value="InterPro"/>
</dbReference>
<dbReference type="GO" id="GO:0009395">
    <property type="term" value="P:phospholipid catabolic process"/>
    <property type="evidence" value="ECO:0007669"/>
    <property type="project" value="TreeGrafter"/>
</dbReference>
<dbReference type="Proteomes" id="UP001465755">
    <property type="component" value="Unassembled WGS sequence"/>
</dbReference>
<dbReference type="EC" id="3.1.1.-" evidence="7"/>
<dbReference type="EMBL" id="JALJOQ010000127">
    <property type="protein sequence ID" value="KAK9795552.1"/>
    <property type="molecule type" value="Genomic_DNA"/>
</dbReference>
<organism evidence="8 9">
    <name type="scientific">Symbiochloris irregularis</name>
    <dbReference type="NCBI Taxonomy" id="706552"/>
    <lineage>
        <taxon>Eukaryota</taxon>
        <taxon>Viridiplantae</taxon>
        <taxon>Chlorophyta</taxon>
        <taxon>core chlorophytes</taxon>
        <taxon>Trebouxiophyceae</taxon>
        <taxon>Trebouxiales</taxon>
        <taxon>Trebouxiaceae</taxon>
        <taxon>Symbiochloris</taxon>
    </lineage>
</organism>
<feature type="signal peptide" evidence="7">
    <location>
        <begin position="1"/>
        <end position="29"/>
    </location>
</feature>
<evidence type="ECO:0000256" key="6">
    <source>
        <dbReference type="ARBA" id="ARBA00023180"/>
    </source>
</evidence>
<keyword evidence="2 7" id="KW-0732">Signal</keyword>
<gene>
    <name evidence="8" type="ORF">WJX73_006243</name>
</gene>
<dbReference type="AlphaFoldDB" id="A0AAW1NVL7"/>
<dbReference type="Pfam" id="PF04916">
    <property type="entry name" value="Phospholip_B"/>
    <property type="match status" value="1"/>
</dbReference>
<evidence type="ECO:0000256" key="3">
    <source>
        <dbReference type="ARBA" id="ARBA00022801"/>
    </source>
</evidence>
<keyword evidence="5 7" id="KW-0443">Lipid metabolism</keyword>
<evidence type="ECO:0000256" key="2">
    <source>
        <dbReference type="ARBA" id="ARBA00022729"/>
    </source>
</evidence>
<dbReference type="PANTHER" id="PTHR12370:SF3">
    <property type="entry name" value="PHOSPHOLIPASE B-LIKE 2-RELATED"/>
    <property type="match status" value="1"/>
</dbReference>
<evidence type="ECO:0000256" key="5">
    <source>
        <dbReference type="ARBA" id="ARBA00023098"/>
    </source>
</evidence>
<proteinExistence type="inferred from homology"/>
<comment type="similarity">
    <text evidence="1 7">Belongs to the phospholipase B-like family.</text>
</comment>
<feature type="chain" id="PRO_5043109430" description="Phospholipase B-like" evidence="7">
    <location>
        <begin position="30"/>
        <end position="582"/>
    </location>
</feature>
<dbReference type="InterPro" id="IPR007000">
    <property type="entry name" value="PLipase_B-like"/>
</dbReference>
<dbReference type="PROSITE" id="PS51257">
    <property type="entry name" value="PROKAR_LIPOPROTEIN"/>
    <property type="match status" value="1"/>
</dbReference>
<dbReference type="GO" id="GO:0005576">
    <property type="term" value="C:extracellular region"/>
    <property type="evidence" value="ECO:0007669"/>
    <property type="project" value="TreeGrafter"/>
</dbReference>
<keyword evidence="3 7" id="KW-0378">Hydrolase</keyword>
<evidence type="ECO:0000256" key="7">
    <source>
        <dbReference type="RuleBase" id="RU364138"/>
    </source>
</evidence>
<keyword evidence="4 7" id="KW-0442">Lipid degradation</keyword>
<dbReference type="PANTHER" id="PTHR12370">
    <property type="entry name" value="PHOSPHOLIPASE B-RELATED"/>
    <property type="match status" value="1"/>
</dbReference>
<keyword evidence="6" id="KW-0325">Glycoprotein</keyword>
<accession>A0AAW1NVL7</accession>
<keyword evidence="9" id="KW-1185">Reference proteome</keyword>
<sequence length="582" mass="65960">MRVDQMERRLRILSLLLTAACACATPVRAQSTLEKHAQEVTGCAVLQDDDWTFELTSSSGLISESCVARAVYKDASLTPSNFGQLHVKTEGSYADRQQMFGAGYAEGWLSAHRIYDYYSNTLIYFKDVMKEQIEKPLDWLEDQDRWARQQAEQGRTAYASMLGLILAQFDGLVAGYNARQQQVNDSTRLPALTKRDFLFVNGNGELYDIIPSFAPDNASTFYDELDADRLYARLATAGRCSGLIKVTPDLRQLLMGHSTWDTYSSMVKLYKHYHFALHLPGVAAQRMSFSSYPGELFSDDDLYMMDSNLTVLSTTNHIFNNSIFKLLTPQSLVSWQRVRIANALATSGQQWTKMLDTNNSGTYNNQYMVLDFKRFIPGRELLPGTLWVAEQIPGLIEAADMTETLLRGYWPSYNVPFFPEIYKRSGIEAWRQAMRKKGPDYESAVNWMSYQLAPRAIIFRRDTAGVSGLHTMKGIMRSNDFQHEKLAKGDPFFAVCSRGDLNAKHPEAKGCYDSKVTTHEMALRLESETVNGPTTSNGLPPFSWTSQFASVPHQGQARTFQFDFELQSPNHPYLDTQHRVSR</sequence>
<evidence type="ECO:0000256" key="4">
    <source>
        <dbReference type="ARBA" id="ARBA00022963"/>
    </source>
</evidence>